<evidence type="ECO:0000313" key="3">
    <source>
        <dbReference type="Proteomes" id="UP000056968"/>
    </source>
</evidence>
<dbReference type="InterPro" id="IPR011032">
    <property type="entry name" value="GroES-like_sf"/>
</dbReference>
<dbReference type="Gene3D" id="3.90.180.10">
    <property type="entry name" value="Medium-chain alcohol dehydrogenases, catalytic domain"/>
    <property type="match status" value="1"/>
</dbReference>
<dbReference type="InterPro" id="IPR052733">
    <property type="entry name" value="Chloroplast_QOR"/>
</dbReference>
<accession>A0A0S3EV79</accession>
<reference evidence="2 3" key="1">
    <citation type="submission" date="2015-11" db="EMBL/GenBank/DDBJ databases">
        <title>A Two-component Flavoprotein Monooxygenase System MeaXY Responsible for para-Hydroxylation of 2-Methyl-6-ethylaniline and 2,6-Diethylaniline in Sphingobium baderi DE-13.</title>
        <authorList>
            <person name="Cheng M."/>
            <person name="Meng Q."/>
            <person name="Yang Y."/>
            <person name="Chu C."/>
            <person name="Yan X."/>
            <person name="He J."/>
            <person name="Li S."/>
        </authorList>
    </citation>
    <scope>NUCLEOTIDE SEQUENCE [LARGE SCALE GENOMIC DNA]</scope>
    <source>
        <strain evidence="2 3">DE-13</strain>
    </source>
</reference>
<dbReference type="CDD" id="cd05289">
    <property type="entry name" value="MDR_like_2"/>
    <property type="match status" value="1"/>
</dbReference>
<dbReference type="STRING" id="1332080.ATN00_02430"/>
<dbReference type="InterPro" id="IPR036291">
    <property type="entry name" value="NAD(P)-bd_dom_sf"/>
</dbReference>
<dbReference type="PANTHER" id="PTHR44013">
    <property type="entry name" value="ZINC-TYPE ALCOHOL DEHYDROGENASE-LIKE PROTEIN C16A3.02C"/>
    <property type="match status" value="1"/>
</dbReference>
<gene>
    <name evidence="2" type="ORF">ATN00_02430</name>
</gene>
<dbReference type="Proteomes" id="UP000056968">
    <property type="component" value="Chromosome"/>
</dbReference>
<dbReference type="KEGG" id="sbd:ATN00_02430"/>
<dbReference type="PANTHER" id="PTHR44013:SF1">
    <property type="entry name" value="ZINC-TYPE ALCOHOL DEHYDROGENASE-LIKE PROTEIN C16A3.02C"/>
    <property type="match status" value="1"/>
</dbReference>
<dbReference type="AlphaFoldDB" id="A0A0S3EV79"/>
<dbReference type="Pfam" id="PF08240">
    <property type="entry name" value="ADH_N"/>
    <property type="match status" value="1"/>
</dbReference>
<dbReference type="Gene3D" id="3.40.50.720">
    <property type="entry name" value="NAD(P)-binding Rossmann-like Domain"/>
    <property type="match status" value="1"/>
</dbReference>
<dbReference type="EMBL" id="CP013264">
    <property type="protein sequence ID" value="ALR19331.1"/>
    <property type="molecule type" value="Genomic_DNA"/>
</dbReference>
<dbReference type="Pfam" id="PF13602">
    <property type="entry name" value="ADH_zinc_N_2"/>
    <property type="match status" value="1"/>
</dbReference>
<feature type="domain" description="Enoyl reductase (ER)" evidence="1">
    <location>
        <begin position="10"/>
        <end position="302"/>
    </location>
</feature>
<dbReference type="InterPro" id="IPR013154">
    <property type="entry name" value="ADH-like_N"/>
</dbReference>
<evidence type="ECO:0000259" key="1">
    <source>
        <dbReference type="SMART" id="SM00829"/>
    </source>
</evidence>
<proteinExistence type="predicted"/>
<protein>
    <recommendedName>
        <fullName evidence="1">Enoyl reductase (ER) domain-containing protein</fullName>
    </recommendedName>
</protein>
<name>A0A0S3EV79_9SPHN</name>
<keyword evidence="3" id="KW-1185">Reference proteome</keyword>
<dbReference type="SUPFAM" id="SSF50129">
    <property type="entry name" value="GroES-like"/>
    <property type="match status" value="1"/>
</dbReference>
<organism evidence="2 3">
    <name type="scientific">Sphingobium baderi</name>
    <dbReference type="NCBI Taxonomy" id="1332080"/>
    <lineage>
        <taxon>Bacteria</taxon>
        <taxon>Pseudomonadati</taxon>
        <taxon>Pseudomonadota</taxon>
        <taxon>Alphaproteobacteria</taxon>
        <taxon>Sphingomonadales</taxon>
        <taxon>Sphingomonadaceae</taxon>
        <taxon>Sphingobium</taxon>
    </lineage>
</organism>
<sequence>MRAAQISAYGGPDVLKIVDVPVPSPGPGEVLVKVAAAGVNPVDWKIREGYLAEAAPLTFPATLGNDAAGTIEALGADVQGLSIGDAVFGSPGITGGFAEFALLKVDQLARVPNGMSLVVAAALPVAAATATVALDTAEVKAGTRLLVHAAAGSVGSLAIQLAKARGAHVTAVTSRATQDHVRGLGADIALVREEDWATQTGQVDVVLDGVGGATQEASWPVLAKGGILVSLVQPPSEEHAQALGVRGMMVFGHPTAEALGSVAALVASGQVQIPIAGEYSLDAVSEALAVSQSGEVVGKLVVKIG</sequence>
<dbReference type="RefSeq" id="WP_062061652.1">
    <property type="nucleotide sequence ID" value="NZ_CP013264.1"/>
</dbReference>
<dbReference type="SUPFAM" id="SSF51735">
    <property type="entry name" value="NAD(P)-binding Rossmann-fold domains"/>
    <property type="match status" value="1"/>
</dbReference>
<dbReference type="InterPro" id="IPR020843">
    <property type="entry name" value="ER"/>
</dbReference>
<dbReference type="SMART" id="SM00829">
    <property type="entry name" value="PKS_ER"/>
    <property type="match status" value="1"/>
</dbReference>
<dbReference type="OrthoDB" id="9792321at2"/>
<dbReference type="GO" id="GO:0016491">
    <property type="term" value="F:oxidoreductase activity"/>
    <property type="evidence" value="ECO:0007669"/>
    <property type="project" value="InterPro"/>
</dbReference>
<evidence type="ECO:0000313" key="2">
    <source>
        <dbReference type="EMBL" id="ALR19331.1"/>
    </source>
</evidence>